<keyword evidence="8" id="KW-1185">Reference proteome</keyword>
<gene>
    <name evidence="7" type="ORF">G7077_06235</name>
</gene>
<dbReference type="GO" id="GO:0030572">
    <property type="term" value="F:phosphatidyltransferase activity"/>
    <property type="evidence" value="ECO:0007669"/>
    <property type="project" value="UniProtKB-ARBA"/>
</dbReference>
<evidence type="ECO:0000256" key="4">
    <source>
        <dbReference type="ARBA" id="ARBA00022525"/>
    </source>
</evidence>
<dbReference type="KEGG" id="spii:G7077_06235"/>
<evidence type="ECO:0000313" key="8">
    <source>
        <dbReference type="Proteomes" id="UP000503222"/>
    </source>
</evidence>
<dbReference type="SMART" id="SM00155">
    <property type="entry name" value="PLDc"/>
    <property type="match status" value="2"/>
</dbReference>
<dbReference type="PANTHER" id="PTHR21248">
    <property type="entry name" value="CARDIOLIPIN SYNTHASE"/>
    <property type="match status" value="1"/>
</dbReference>
<dbReference type="CDD" id="cd09110">
    <property type="entry name" value="PLDc_CLS_1"/>
    <property type="match status" value="1"/>
</dbReference>
<comment type="subcellular location">
    <subcellularLocation>
        <location evidence="2">Secreted</location>
    </subcellularLocation>
</comment>
<dbReference type="PANTHER" id="PTHR21248:SF22">
    <property type="entry name" value="PHOSPHOLIPASE D"/>
    <property type="match status" value="1"/>
</dbReference>
<dbReference type="SUPFAM" id="SSF56024">
    <property type="entry name" value="Phospholipase D/nuclease"/>
    <property type="match status" value="2"/>
</dbReference>
<proteinExistence type="predicted"/>
<dbReference type="EMBL" id="CP049869">
    <property type="protein sequence ID" value="QIK79979.1"/>
    <property type="molecule type" value="Genomic_DNA"/>
</dbReference>
<dbReference type="AlphaFoldDB" id="A0A6G7YTB4"/>
<feature type="domain" description="PLD phosphodiesterase" evidence="6">
    <location>
        <begin position="98"/>
        <end position="125"/>
    </location>
</feature>
<protein>
    <recommendedName>
        <fullName evidence="3">Phospholipase D</fullName>
    </recommendedName>
    <alternativeName>
        <fullName evidence="5">Choline phosphatase</fullName>
    </alternativeName>
</protein>
<evidence type="ECO:0000256" key="1">
    <source>
        <dbReference type="ARBA" id="ARBA00003145"/>
    </source>
</evidence>
<evidence type="ECO:0000313" key="7">
    <source>
        <dbReference type="EMBL" id="QIK79979.1"/>
    </source>
</evidence>
<evidence type="ECO:0000256" key="3">
    <source>
        <dbReference type="ARBA" id="ARBA00018392"/>
    </source>
</evidence>
<dbReference type="InterPro" id="IPR025202">
    <property type="entry name" value="PLD-like_dom"/>
</dbReference>
<evidence type="ECO:0000259" key="6">
    <source>
        <dbReference type="PROSITE" id="PS50035"/>
    </source>
</evidence>
<dbReference type="InterPro" id="IPR001736">
    <property type="entry name" value="PLipase_D/transphosphatidylase"/>
</dbReference>
<dbReference type="Gene3D" id="3.30.870.10">
    <property type="entry name" value="Endonuclease Chain A"/>
    <property type="match status" value="2"/>
</dbReference>
<keyword evidence="4" id="KW-0964">Secreted</keyword>
<sequence>MDGNALRLITSGKDRHRVILEMIGSAQHSVRLLFYMFVSDEAGTEVRDALLAAIRRGVKVDVLLDGFGSAGAEDGFFDALNDAGGKLCRFHPSYGRRYLLRNHQKLVVVDERRAIIGGANIHKDYLTDDGPGHWRDLWLTIDGPAVHCAANYFDLVDRWTVAKRPRLKDLRRLLARASQTEGPLQWKFSGPFMRRNAWHTIIAREISCGKSFDLISAYFSPPWAILRRIRKLGKRARILTAARSDNNATIAAARFTYARLLRRGVQMFEYRAAKLHTKLVIVDDAVHIGSSNFDFRSLYLNLEVMLRIEDADFAQRLRRYVDGELAQSEQITPEIHQRRGTFLRRMKWALSYFLVTSMDYTVTRRLNFQQEE</sequence>
<dbReference type="GO" id="GO:0005576">
    <property type="term" value="C:extracellular region"/>
    <property type="evidence" value="ECO:0007669"/>
    <property type="project" value="UniProtKB-SubCell"/>
</dbReference>
<reference evidence="7 8" key="1">
    <citation type="submission" date="2020-03" db="EMBL/GenBank/DDBJ databases">
        <title>Sphingomonas sp. nov., isolated from fish.</title>
        <authorList>
            <person name="Hyun D.-W."/>
            <person name="Bae J.-W."/>
        </authorList>
    </citation>
    <scope>NUCLEOTIDE SEQUENCE [LARGE SCALE GENOMIC DNA]</scope>
    <source>
        <strain evidence="7 8">HDW15B</strain>
    </source>
</reference>
<dbReference type="Proteomes" id="UP000503222">
    <property type="component" value="Chromosome"/>
</dbReference>
<evidence type="ECO:0000256" key="5">
    <source>
        <dbReference type="ARBA" id="ARBA00029594"/>
    </source>
</evidence>
<organism evidence="7 8">
    <name type="scientific">Sphingomonas piscis</name>
    <dbReference type="NCBI Taxonomy" id="2714943"/>
    <lineage>
        <taxon>Bacteria</taxon>
        <taxon>Pseudomonadati</taxon>
        <taxon>Pseudomonadota</taxon>
        <taxon>Alphaproteobacteria</taxon>
        <taxon>Sphingomonadales</taxon>
        <taxon>Sphingomonadaceae</taxon>
        <taxon>Sphingomonas</taxon>
    </lineage>
</organism>
<dbReference type="Pfam" id="PF13091">
    <property type="entry name" value="PLDc_2"/>
    <property type="match status" value="2"/>
</dbReference>
<dbReference type="GO" id="GO:0032049">
    <property type="term" value="P:cardiolipin biosynthetic process"/>
    <property type="evidence" value="ECO:0007669"/>
    <property type="project" value="UniProtKB-ARBA"/>
</dbReference>
<accession>A0A6G7YTB4</accession>
<evidence type="ECO:0000256" key="2">
    <source>
        <dbReference type="ARBA" id="ARBA00004613"/>
    </source>
</evidence>
<name>A0A6G7YTB4_9SPHN</name>
<comment type="function">
    <text evidence="1">Could be a virulence factor.</text>
</comment>
<feature type="domain" description="PLD phosphodiesterase" evidence="6">
    <location>
        <begin position="271"/>
        <end position="297"/>
    </location>
</feature>
<dbReference type="PROSITE" id="PS50035">
    <property type="entry name" value="PLD"/>
    <property type="match status" value="2"/>
</dbReference>